<dbReference type="InterPro" id="IPR003594">
    <property type="entry name" value="HATPase_dom"/>
</dbReference>
<comment type="caution">
    <text evidence="9">The sequence shown here is derived from an EMBL/GenBank/DDBJ whole genome shotgun (WGS) entry which is preliminary data.</text>
</comment>
<feature type="domain" description="Histidine kinase" evidence="8">
    <location>
        <begin position="496"/>
        <end position="587"/>
    </location>
</feature>
<dbReference type="Gene3D" id="3.30.565.10">
    <property type="entry name" value="Histidine kinase-like ATPase, C-terminal domain"/>
    <property type="match status" value="1"/>
</dbReference>
<feature type="transmembrane region" description="Helical" evidence="6">
    <location>
        <begin position="324"/>
        <end position="345"/>
    </location>
</feature>
<feature type="transmembrane region" description="Helical" evidence="6">
    <location>
        <begin position="208"/>
        <end position="229"/>
    </location>
</feature>
<comment type="catalytic activity">
    <reaction evidence="1">
        <text>ATP + protein L-histidine = ADP + protein N-phospho-L-histidine.</text>
        <dbReference type="EC" id="2.7.13.3"/>
    </reaction>
</comment>
<evidence type="ECO:0000256" key="2">
    <source>
        <dbReference type="ARBA" id="ARBA00012438"/>
    </source>
</evidence>
<dbReference type="EMBL" id="JBDPZD010000002">
    <property type="protein sequence ID" value="MEO3691590.1"/>
    <property type="molecule type" value="Genomic_DNA"/>
</dbReference>
<evidence type="ECO:0000256" key="6">
    <source>
        <dbReference type="SAM" id="Phobius"/>
    </source>
</evidence>
<reference evidence="9 10" key="1">
    <citation type="submission" date="2024-05" db="EMBL/GenBank/DDBJ databases">
        <title>Roseateles sp. DJS-2-20 16S ribosomal RNA gene Genome sequencing and assembly.</title>
        <authorList>
            <person name="Woo H."/>
        </authorList>
    </citation>
    <scope>NUCLEOTIDE SEQUENCE [LARGE SCALE GENOMIC DNA]</scope>
    <source>
        <strain evidence="9 10">DJS-2-20</strain>
    </source>
</reference>
<keyword evidence="4" id="KW-0418">Kinase</keyword>
<dbReference type="EC" id="2.7.13.3" evidence="2"/>
<feature type="transmembrane region" description="Helical" evidence="6">
    <location>
        <begin position="235"/>
        <end position="258"/>
    </location>
</feature>
<dbReference type="Pfam" id="PF02518">
    <property type="entry name" value="HATPase_c"/>
    <property type="match status" value="1"/>
</dbReference>
<evidence type="ECO:0000259" key="8">
    <source>
        <dbReference type="PROSITE" id="PS50109"/>
    </source>
</evidence>
<keyword evidence="6" id="KW-0812">Transmembrane</keyword>
<keyword evidence="6" id="KW-1133">Transmembrane helix</keyword>
<keyword evidence="5" id="KW-0902">Two-component regulatory system</keyword>
<gene>
    <name evidence="9" type="ORF">ABDJ85_08930</name>
</gene>
<accession>A0ABV0G1K2</accession>
<evidence type="ECO:0000256" key="5">
    <source>
        <dbReference type="ARBA" id="ARBA00023012"/>
    </source>
</evidence>
<evidence type="ECO:0000313" key="9">
    <source>
        <dbReference type="EMBL" id="MEO3691590.1"/>
    </source>
</evidence>
<evidence type="ECO:0000256" key="3">
    <source>
        <dbReference type="ARBA" id="ARBA00022679"/>
    </source>
</evidence>
<feature type="transmembrane region" description="Helical" evidence="6">
    <location>
        <begin position="357"/>
        <end position="375"/>
    </location>
</feature>
<keyword evidence="3" id="KW-0808">Transferase</keyword>
<organism evidence="9 10">
    <name type="scientific">Roseateles paludis</name>
    <dbReference type="NCBI Taxonomy" id="3145238"/>
    <lineage>
        <taxon>Bacteria</taxon>
        <taxon>Pseudomonadati</taxon>
        <taxon>Pseudomonadota</taxon>
        <taxon>Betaproteobacteria</taxon>
        <taxon>Burkholderiales</taxon>
        <taxon>Sphaerotilaceae</taxon>
        <taxon>Roseateles</taxon>
    </lineage>
</organism>
<dbReference type="GO" id="GO:0005524">
    <property type="term" value="F:ATP binding"/>
    <property type="evidence" value="ECO:0007669"/>
    <property type="project" value="UniProtKB-KW"/>
</dbReference>
<dbReference type="SMART" id="SM00387">
    <property type="entry name" value="HATPase_c"/>
    <property type="match status" value="1"/>
</dbReference>
<dbReference type="InterPro" id="IPR050482">
    <property type="entry name" value="Sensor_HK_TwoCompSys"/>
</dbReference>
<dbReference type="Proteomes" id="UP001495147">
    <property type="component" value="Unassembled WGS sequence"/>
</dbReference>
<keyword evidence="9" id="KW-0067">ATP-binding</keyword>
<evidence type="ECO:0000256" key="1">
    <source>
        <dbReference type="ARBA" id="ARBA00000085"/>
    </source>
</evidence>
<keyword evidence="10" id="KW-1185">Reference proteome</keyword>
<dbReference type="PANTHER" id="PTHR24421:SF10">
    <property type="entry name" value="NITRATE_NITRITE SENSOR PROTEIN NARQ"/>
    <property type="match status" value="1"/>
</dbReference>
<keyword evidence="7" id="KW-0732">Signal</keyword>
<protein>
    <recommendedName>
        <fullName evidence="2">histidine kinase</fullName>
        <ecNumber evidence="2">2.7.13.3</ecNumber>
    </recommendedName>
</protein>
<name>A0ABV0G1K2_9BURK</name>
<feature type="transmembrane region" description="Helical" evidence="6">
    <location>
        <begin position="295"/>
        <end position="317"/>
    </location>
</feature>
<dbReference type="PROSITE" id="PS50109">
    <property type="entry name" value="HIS_KIN"/>
    <property type="match status" value="1"/>
</dbReference>
<evidence type="ECO:0000256" key="7">
    <source>
        <dbReference type="SAM" id="SignalP"/>
    </source>
</evidence>
<feature type="transmembrane region" description="Helical" evidence="6">
    <location>
        <begin position="181"/>
        <end position="201"/>
    </location>
</feature>
<dbReference type="InterPro" id="IPR005467">
    <property type="entry name" value="His_kinase_dom"/>
</dbReference>
<feature type="signal peptide" evidence="7">
    <location>
        <begin position="1"/>
        <end position="21"/>
    </location>
</feature>
<dbReference type="InterPro" id="IPR036890">
    <property type="entry name" value="HATPase_C_sf"/>
</dbReference>
<proteinExistence type="predicted"/>
<dbReference type="PANTHER" id="PTHR24421">
    <property type="entry name" value="NITRATE/NITRITE SENSOR PROTEIN NARX-RELATED"/>
    <property type="match status" value="1"/>
</dbReference>
<keyword evidence="9" id="KW-0547">Nucleotide-binding</keyword>
<dbReference type="CDD" id="cd16917">
    <property type="entry name" value="HATPase_UhpB-NarQ-NarX-like"/>
    <property type="match status" value="1"/>
</dbReference>
<keyword evidence="6" id="KW-0472">Membrane</keyword>
<sequence length="589" mass="64754">MIRRWLLVISLVGLLPWAASAQPRSFETLRLSEAEIAVTEGTQAPLAGWTPARVPEVFAQHPQAGLSTYWLRFSFELAELPAEPLVLLVHRVALTAEFRLNGSLLNPGVRFEQPGGPAGTNMLNEPQWIVLPGGLFRVGHNELLVRLRADRVTAAWLSNPLIGSPQALRGEYLLRHAAQRVVPQVLFVLLLAGLVFGLRLWWRERLLLLGLVVTTTVLWLLQTGLYLLADLPLPWRAAVSLVTAVWIAFHWALLTLLWRLSGSSWSWFPRALQLGSGLALVGSVLVLILEPTQSVLGLLFIPTTVLRFMTTVMLLRWAWRVRSWAALLLVGSELLWFAGPLQLMLMVQGVVSHEPFMLEPGCALPLVLVLFGLAAQRLAQQREAAAQQRQQGAMEERQRMLLEMHDGIGSQLVTGLRLARREDAPRSVVVQAIQNALTDLRLVMEAQEGAAQELQTLMQHWRERTQPQLEALGIALQWDVQALPRPHPLSALQALQVLRILQEALSNALQHGQPRVVSVSLAPVPGGCELCIGDDGVGLGKGPLPALQRGRGLDHMRCRAERLGGQLEVGPGAAGGTVVRLVLPAAKQA</sequence>
<dbReference type="SUPFAM" id="SSF55874">
    <property type="entry name" value="ATPase domain of HSP90 chaperone/DNA topoisomerase II/histidine kinase"/>
    <property type="match status" value="1"/>
</dbReference>
<feature type="chain" id="PRO_5047064436" description="histidine kinase" evidence="7">
    <location>
        <begin position="22"/>
        <end position="589"/>
    </location>
</feature>
<evidence type="ECO:0000313" key="10">
    <source>
        <dbReference type="Proteomes" id="UP001495147"/>
    </source>
</evidence>
<dbReference type="RefSeq" id="WP_347704408.1">
    <property type="nucleotide sequence ID" value="NZ_JBDPZD010000002.1"/>
</dbReference>
<feature type="transmembrane region" description="Helical" evidence="6">
    <location>
        <begin position="270"/>
        <end position="289"/>
    </location>
</feature>
<evidence type="ECO:0000256" key="4">
    <source>
        <dbReference type="ARBA" id="ARBA00022777"/>
    </source>
</evidence>